<evidence type="ECO:0000256" key="3">
    <source>
        <dbReference type="ARBA" id="ARBA00022448"/>
    </source>
</evidence>
<dbReference type="Pfam" id="PF00153">
    <property type="entry name" value="Mito_carr"/>
    <property type="match status" value="3"/>
</dbReference>
<dbReference type="GO" id="GO:0005743">
    <property type="term" value="C:mitochondrial inner membrane"/>
    <property type="evidence" value="ECO:0007669"/>
    <property type="project" value="UniProtKB-SubCell"/>
</dbReference>
<feature type="repeat" description="Solcar" evidence="11">
    <location>
        <begin position="275"/>
        <end position="369"/>
    </location>
</feature>
<dbReference type="AlphaFoldDB" id="A0A9Q0XGH4"/>
<dbReference type="PRINTS" id="PR00926">
    <property type="entry name" value="MITOCARRIER"/>
</dbReference>
<gene>
    <name evidence="14" type="ORF">JRQ81_007395</name>
</gene>
<evidence type="ECO:0000313" key="15">
    <source>
        <dbReference type="Proteomes" id="UP001142489"/>
    </source>
</evidence>
<feature type="repeat" description="Solcar" evidence="11">
    <location>
        <begin position="180"/>
        <end position="267"/>
    </location>
</feature>
<name>A0A9Q0XGH4_9SAUR</name>
<evidence type="ECO:0000256" key="6">
    <source>
        <dbReference type="ARBA" id="ARBA00022792"/>
    </source>
</evidence>
<dbReference type="Gene3D" id="1.50.40.10">
    <property type="entry name" value="Mitochondrial carrier domain"/>
    <property type="match status" value="2"/>
</dbReference>
<keyword evidence="8" id="KW-0496">Mitochondrion</keyword>
<evidence type="ECO:0000256" key="11">
    <source>
        <dbReference type="PROSITE-ProRule" id="PRU00282"/>
    </source>
</evidence>
<evidence type="ECO:0000256" key="5">
    <source>
        <dbReference type="ARBA" id="ARBA00022737"/>
    </source>
</evidence>
<dbReference type="InterPro" id="IPR023395">
    <property type="entry name" value="MCP_dom_sf"/>
</dbReference>
<dbReference type="SUPFAM" id="SSF103506">
    <property type="entry name" value="Mitochondrial carrier"/>
    <property type="match status" value="1"/>
</dbReference>
<comment type="similarity">
    <text evidence="2 12">Belongs to the mitochondrial carrier (TC 2.A.29) family.</text>
</comment>
<dbReference type="FunFam" id="1.50.40.10:FF:000098">
    <property type="entry name" value="Mitochondrial substrate carrier family protein"/>
    <property type="match status" value="1"/>
</dbReference>
<evidence type="ECO:0000313" key="14">
    <source>
        <dbReference type="EMBL" id="KAJ7310474.1"/>
    </source>
</evidence>
<dbReference type="InterPro" id="IPR018108">
    <property type="entry name" value="MCP_transmembrane"/>
</dbReference>
<sequence>MGLLPQPRRHHSGLCHHHHPPQAEAPSSSCAGERGRQAGPGVRRVPPSAAPPGAGHGGPGRGVRGAAAAAAAAAAAGMATWKRDGRLTALQRLACAGLAGAASHTATAPLEVLTVVAQVGAPGSSGGLWASGRRLCRAQGLGALWKGNLTACARLFPYSGLQIASYRRFVMLFVDDLGHISQWRSIVAGSLAGMVAAVATYPTEVIKTRLIMQNRLEPSYKGILHALYMIYHQEGAAALYRGVSLSVLGAIPFSIGSFLVYTHLDKIWGDPNLRFTPAQNFINGCLAAGVAQTLSFPFETVKRKMQAQSPCLPHRGGVDIHFAGMVDCFKQTVKTKGVLALWNGLTANLLRIVPYFGVMFSTFEFCKRVCLYRNGYIDSPLSYKLTPGVDQSLKPQELQELKLFRRKNA</sequence>
<keyword evidence="9 11" id="KW-0472">Membrane</keyword>
<accession>A0A9Q0XGH4</accession>
<evidence type="ECO:0000256" key="9">
    <source>
        <dbReference type="ARBA" id="ARBA00023136"/>
    </source>
</evidence>
<feature type="region of interest" description="Disordered" evidence="13">
    <location>
        <begin position="1"/>
        <end position="63"/>
    </location>
</feature>
<reference evidence="14" key="1">
    <citation type="journal article" date="2023" name="DNA Res.">
        <title>Chromosome-level genome assembly of Phrynocephalus forsythii using third-generation DNA sequencing and Hi-C analysis.</title>
        <authorList>
            <person name="Qi Y."/>
            <person name="Zhao W."/>
            <person name="Zhao Y."/>
            <person name="Niu C."/>
            <person name="Cao S."/>
            <person name="Zhang Y."/>
        </authorList>
    </citation>
    <scope>NUCLEOTIDE SEQUENCE</scope>
    <source>
        <tissue evidence="14">Muscle</tissue>
    </source>
</reference>
<evidence type="ECO:0000256" key="7">
    <source>
        <dbReference type="ARBA" id="ARBA00022989"/>
    </source>
</evidence>
<protein>
    <recommendedName>
        <fullName evidence="10">Solute carrier family 25 member 43</fullName>
    </recommendedName>
</protein>
<keyword evidence="3 12" id="KW-0813">Transport</keyword>
<dbReference type="InterPro" id="IPR002067">
    <property type="entry name" value="MCP"/>
</dbReference>
<evidence type="ECO:0000256" key="13">
    <source>
        <dbReference type="SAM" id="MobiDB-lite"/>
    </source>
</evidence>
<dbReference type="Proteomes" id="UP001142489">
    <property type="component" value="Unassembled WGS sequence"/>
</dbReference>
<feature type="compositionally biased region" description="Gly residues" evidence="13">
    <location>
        <begin position="54"/>
        <end position="63"/>
    </location>
</feature>
<keyword evidence="6" id="KW-0999">Mitochondrion inner membrane</keyword>
<evidence type="ECO:0000256" key="2">
    <source>
        <dbReference type="ARBA" id="ARBA00006375"/>
    </source>
</evidence>
<keyword evidence="7" id="KW-1133">Transmembrane helix</keyword>
<comment type="caution">
    <text evidence="14">The sequence shown here is derived from an EMBL/GenBank/DDBJ whole genome shotgun (WGS) entry which is preliminary data.</text>
</comment>
<dbReference type="OrthoDB" id="270584at2759"/>
<feature type="compositionally biased region" description="Basic residues" evidence="13">
    <location>
        <begin position="7"/>
        <end position="20"/>
    </location>
</feature>
<organism evidence="14 15">
    <name type="scientific">Phrynocephalus forsythii</name>
    <dbReference type="NCBI Taxonomy" id="171643"/>
    <lineage>
        <taxon>Eukaryota</taxon>
        <taxon>Metazoa</taxon>
        <taxon>Chordata</taxon>
        <taxon>Craniata</taxon>
        <taxon>Vertebrata</taxon>
        <taxon>Euteleostomi</taxon>
        <taxon>Lepidosauria</taxon>
        <taxon>Squamata</taxon>
        <taxon>Bifurcata</taxon>
        <taxon>Unidentata</taxon>
        <taxon>Episquamata</taxon>
        <taxon>Toxicofera</taxon>
        <taxon>Iguania</taxon>
        <taxon>Acrodonta</taxon>
        <taxon>Agamidae</taxon>
        <taxon>Agaminae</taxon>
        <taxon>Phrynocephalus</taxon>
    </lineage>
</organism>
<evidence type="ECO:0000256" key="1">
    <source>
        <dbReference type="ARBA" id="ARBA00004448"/>
    </source>
</evidence>
<keyword evidence="15" id="KW-1185">Reference proteome</keyword>
<evidence type="ECO:0000256" key="4">
    <source>
        <dbReference type="ARBA" id="ARBA00022692"/>
    </source>
</evidence>
<dbReference type="PROSITE" id="PS50920">
    <property type="entry name" value="SOLCAR"/>
    <property type="match status" value="3"/>
</dbReference>
<feature type="repeat" description="Solcar" evidence="11">
    <location>
        <begin position="87"/>
        <end position="172"/>
    </location>
</feature>
<proteinExistence type="inferred from homology"/>
<keyword evidence="5" id="KW-0677">Repeat</keyword>
<keyword evidence="4 11" id="KW-0812">Transmembrane</keyword>
<dbReference type="EMBL" id="JAPFRF010000015">
    <property type="protein sequence ID" value="KAJ7310474.1"/>
    <property type="molecule type" value="Genomic_DNA"/>
</dbReference>
<feature type="compositionally biased region" description="Low complexity" evidence="13">
    <location>
        <begin position="40"/>
        <end position="53"/>
    </location>
</feature>
<comment type="subcellular location">
    <subcellularLocation>
        <location evidence="1">Mitochondrion inner membrane</location>
        <topology evidence="1">Multi-pass membrane protein</topology>
    </subcellularLocation>
</comment>
<evidence type="ECO:0000256" key="12">
    <source>
        <dbReference type="RuleBase" id="RU000488"/>
    </source>
</evidence>
<evidence type="ECO:0000256" key="8">
    <source>
        <dbReference type="ARBA" id="ARBA00023128"/>
    </source>
</evidence>
<evidence type="ECO:0000256" key="10">
    <source>
        <dbReference type="ARBA" id="ARBA00070485"/>
    </source>
</evidence>
<dbReference type="GO" id="GO:0055085">
    <property type="term" value="P:transmembrane transport"/>
    <property type="evidence" value="ECO:0007669"/>
    <property type="project" value="InterPro"/>
</dbReference>
<dbReference type="PANTHER" id="PTHR24089">
    <property type="entry name" value="SOLUTE CARRIER FAMILY 25"/>
    <property type="match status" value="1"/>
</dbReference>